<protein>
    <submittedName>
        <fullName evidence="1">Uncharacterized protein</fullName>
    </submittedName>
</protein>
<name>A0A2W1BM70_HELAM</name>
<sequence length="70" mass="8050">MRAIGQETDNVIFTPFGSQIGDEEPHYNGDSLMRGALDENADLDKGLRYDGHRRDFMQRKTDVNNEVMFN</sequence>
<keyword evidence="2" id="KW-1185">Reference proteome</keyword>
<evidence type="ECO:0000313" key="2">
    <source>
        <dbReference type="Proteomes" id="UP000249218"/>
    </source>
</evidence>
<accession>A0A2W1BM70</accession>
<dbReference type="Proteomes" id="UP000249218">
    <property type="component" value="Unassembled WGS sequence"/>
</dbReference>
<dbReference type="AlphaFoldDB" id="A0A2W1BM70"/>
<organism evidence="1 2">
    <name type="scientific">Helicoverpa armigera</name>
    <name type="common">Cotton bollworm</name>
    <name type="synonym">Heliothis armigera</name>
    <dbReference type="NCBI Taxonomy" id="29058"/>
    <lineage>
        <taxon>Eukaryota</taxon>
        <taxon>Metazoa</taxon>
        <taxon>Ecdysozoa</taxon>
        <taxon>Arthropoda</taxon>
        <taxon>Hexapoda</taxon>
        <taxon>Insecta</taxon>
        <taxon>Pterygota</taxon>
        <taxon>Neoptera</taxon>
        <taxon>Endopterygota</taxon>
        <taxon>Lepidoptera</taxon>
        <taxon>Glossata</taxon>
        <taxon>Ditrysia</taxon>
        <taxon>Noctuoidea</taxon>
        <taxon>Noctuidae</taxon>
        <taxon>Heliothinae</taxon>
        <taxon>Helicoverpa</taxon>
    </lineage>
</organism>
<gene>
    <name evidence="1" type="primary">HaOG204916</name>
    <name evidence="1" type="ORF">B5X24_HaOG204916</name>
</gene>
<proteinExistence type="predicted"/>
<reference evidence="1 2" key="1">
    <citation type="journal article" date="2017" name="BMC Biol.">
        <title>Genomic innovations, transcriptional plasticity and gene loss underlying the evolution and divergence of two highly polyphagous and invasive Helicoverpa pest species.</title>
        <authorList>
            <person name="Pearce S.L."/>
            <person name="Clarke D.F."/>
            <person name="East P.D."/>
            <person name="Elfekih S."/>
            <person name="Gordon K.H."/>
            <person name="Jermiin L.S."/>
            <person name="McGaughran A."/>
            <person name="Oakeshott J.G."/>
            <person name="Papanikolaou A."/>
            <person name="Perera O.P."/>
            <person name="Rane R.V."/>
            <person name="Richards S."/>
            <person name="Tay W.T."/>
            <person name="Walsh T.K."/>
            <person name="Anderson A."/>
            <person name="Anderson C.J."/>
            <person name="Asgari S."/>
            <person name="Board P.G."/>
            <person name="Bretschneider A."/>
            <person name="Campbell P.M."/>
            <person name="Chertemps T."/>
            <person name="Christeller J.T."/>
            <person name="Coppin C.W."/>
            <person name="Downes S.J."/>
            <person name="Duan G."/>
            <person name="Farnsworth C.A."/>
            <person name="Good R.T."/>
            <person name="Han L.B."/>
            <person name="Han Y.C."/>
            <person name="Hatje K."/>
            <person name="Horne I."/>
            <person name="Huang Y.P."/>
            <person name="Hughes D.S."/>
            <person name="Jacquin-Joly E."/>
            <person name="James W."/>
            <person name="Jhangiani S."/>
            <person name="Kollmar M."/>
            <person name="Kuwar S.S."/>
            <person name="Li S."/>
            <person name="Liu N.Y."/>
            <person name="Maibeche M.T."/>
            <person name="Miller J.R."/>
            <person name="Montagne N."/>
            <person name="Perry T."/>
            <person name="Qu J."/>
            <person name="Song S.V."/>
            <person name="Sutton G.G."/>
            <person name="Vogel H."/>
            <person name="Walenz B.P."/>
            <person name="Xu W."/>
            <person name="Zhang H.J."/>
            <person name="Zou Z."/>
            <person name="Batterham P."/>
            <person name="Edwards O.R."/>
            <person name="Feyereisen R."/>
            <person name="Gibbs R.A."/>
            <person name="Heckel D.G."/>
            <person name="McGrath A."/>
            <person name="Robin C."/>
            <person name="Scherer S.E."/>
            <person name="Worley K.C."/>
            <person name="Wu Y.D."/>
        </authorList>
    </citation>
    <scope>NUCLEOTIDE SEQUENCE [LARGE SCALE GENOMIC DNA]</scope>
    <source>
        <strain evidence="1">Harm_GR_Male_#8</strain>
        <tissue evidence="1">Whole organism</tissue>
    </source>
</reference>
<dbReference type="EMBL" id="KZ149966">
    <property type="protein sequence ID" value="PZC76172.1"/>
    <property type="molecule type" value="Genomic_DNA"/>
</dbReference>
<evidence type="ECO:0000313" key="1">
    <source>
        <dbReference type="EMBL" id="PZC76172.1"/>
    </source>
</evidence>